<dbReference type="Proteomes" id="UP001341840">
    <property type="component" value="Unassembled WGS sequence"/>
</dbReference>
<protein>
    <submittedName>
        <fullName evidence="1">Uncharacterized protein</fullName>
    </submittedName>
</protein>
<dbReference type="EMBL" id="JASCZI010076201">
    <property type="protein sequence ID" value="MED6142667.1"/>
    <property type="molecule type" value="Genomic_DNA"/>
</dbReference>
<reference evidence="1 2" key="1">
    <citation type="journal article" date="2023" name="Plants (Basel)">
        <title>Bridging the Gap: Combining Genomics and Transcriptomics Approaches to Understand Stylosanthes scabra, an Orphan Legume from the Brazilian Caatinga.</title>
        <authorList>
            <person name="Ferreira-Neto J.R.C."/>
            <person name="da Silva M.D."/>
            <person name="Binneck E."/>
            <person name="de Melo N.F."/>
            <person name="da Silva R.H."/>
            <person name="de Melo A.L.T.M."/>
            <person name="Pandolfi V."/>
            <person name="Bustamante F.O."/>
            <person name="Brasileiro-Vidal A.C."/>
            <person name="Benko-Iseppon A.M."/>
        </authorList>
    </citation>
    <scope>NUCLEOTIDE SEQUENCE [LARGE SCALE GENOMIC DNA]</scope>
    <source>
        <tissue evidence="1">Leaves</tissue>
    </source>
</reference>
<sequence length="68" mass="7451">GGAEVWWAARLFGTVDGLRSRSTGRQTDLQLHLADMNHVARLVGHQISPDEQEDVTPGILTQCPLICI</sequence>
<feature type="non-terminal residue" evidence="1">
    <location>
        <position position="1"/>
    </location>
</feature>
<keyword evidence="2" id="KW-1185">Reference proteome</keyword>
<proteinExistence type="predicted"/>
<comment type="caution">
    <text evidence="1">The sequence shown here is derived from an EMBL/GenBank/DDBJ whole genome shotgun (WGS) entry which is preliminary data.</text>
</comment>
<organism evidence="1 2">
    <name type="scientific">Stylosanthes scabra</name>
    <dbReference type="NCBI Taxonomy" id="79078"/>
    <lineage>
        <taxon>Eukaryota</taxon>
        <taxon>Viridiplantae</taxon>
        <taxon>Streptophyta</taxon>
        <taxon>Embryophyta</taxon>
        <taxon>Tracheophyta</taxon>
        <taxon>Spermatophyta</taxon>
        <taxon>Magnoliopsida</taxon>
        <taxon>eudicotyledons</taxon>
        <taxon>Gunneridae</taxon>
        <taxon>Pentapetalae</taxon>
        <taxon>rosids</taxon>
        <taxon>fabids</taxon>
        <taxon>Fabales</taxon>
        <taxon>Fabaceae</taxon>
        <taxon>Papilionoideae</taxon>
        <taxon>50 kb inversion clade</taxon>
        <taxon>dalbergioids sensu lato</taxon>
        <taxon>Dalbergieae</taxon>
        <taxon>Pterocarpus clade</taxon>
        <taxon>Stylosanthes</taxon>
    </lineage>
</organism>
<evidence type="ECO:0000313" key="1">
    <source>
        <dbReference type="EMBL" id="MED6142667.1"/>
    </source>
</evidence>
<name>A0ABU6T1X5_9FABA</name>
<evidence type="ECO:0000313" key="2">
    <source>
        <dbReference type="Proteomes" id="UP001341840"/>
    </source>
</evidence>
<accession>A0ABU6T1X5</accession>
<gene>
    <name evidence="1" type="ORF">PIB30_116052</name>
</gene>